<gene>
    <name evidence="2" type="ORF">SAMN05421773_103319</name>
</gene>
<evidence type="ECO:0000313" key="3">
    <source>
        <dbReference type="Proteomes" id="UP000199207"/>
    </source>
</evidence>
<evidence type="ECO:0000313" key="2">
    <source>
        <dbReference type="EMBL" id="SFC44683.1"/>
    </source>
</evidence>
<dbReference type="Proteomes" id="UP000199207">
    <property type="component" value="Unassembled WGS sequence"/>
</dbReference>
<sequence>MDSVDLAPASRTYIGKTFRFRKFVIAPDAEPDAEPMSFSAECAVCNEHGPEEEISDQALAWIERHLKRNPEHLTTGSGSRGR</sequence>
<dbReference type="InterPro" id="IPR057170">
    <property type="entry name" value="DUF7848"/>
</dbReference>
<dbReference type="Pfam" id="PF25232">
    <property type="entry name" value="DUF7848"/>
    <property type="match status" value="1"/>
</dbReference>
<keyword evidence="3" id="KW-1185">Reference proteome</keyword>
<reference evidence="2 3" key="1">
    <citation type="submission" date="2016-10" db="EMBL/GenBank/DDBJ databases">
        <authorList>
            <person name="de Groot N.N."/>
        </authorList>
    </citation>
    <scope>NUCLEOTIDE SEQUENCE [LARGE SCALE GENOMIC DNA]</scope>
    <source>
        <strain evidence="2 3">CGMCC 4.5739</strain>
    </source>
</reference>
<feature type="domain" description="DUF7848" evidence="1">
    <location>
        <begin position="16"/>
        <end position="74"/>
    </location>
</feature>
<dbReference type="AlphaFoldDB" id="A0A1I1JFD2"/>
<name>A0A1I1JFD2_9ACTN</name>
<organism evidence="2 3">
    <name type="scientific">Streptomyces aidingensis</name>
    <dbReference type="NCBI Taxonomy" id="910347"/>
    <lineage>
        <taxon>Bacteria</taxon>
        <taxon>Bacillati</taxon>
        <taxon>Actinomycetota</taxon>
        <taxon>Actinomycetes</taxon>
        <taxon>Kitasatosporales</taxon>
        <taxon>Streptomycetaceae</taxon>
        <taxon>Streptomyces</taxon>
    </lineage>
</organism>
<protein>
    <recommendedName>
        <fullName evidence="1">DUF7848 domain-containing protein</fullName>
    </recommendedName>
</protein>
<evidence type="ECO:0000259" key="1">
    <source>
        <dbReference type="Pfam" id="PF25232"/>
    </source>
</evidence>
<dbReference type="EMBL" id="FOLM01000003">
    <property type="protein sequence ID" value="SFC44683.1"/>
    <property type="molecule type" value="Genomic_DNA"/>
</dbReference>
<accession>A0A1I1JFD2</accession>
<proteinExistence type="predicted"/>